<sequence>MSDDEFAELAIRSARVKNENLQLLHGLRAFEQKLLDLVQGLGCSGNSETIAFDEILDQEEEPIGRTACYLAFTGRELKIGWKEVPRPSEYDYWTLCSLEDAGTDMQRRVSDPKILSSLVADLLQNLDKEFSKTAYVVQSLAQFVTVEKAEIDADLDGLFSGNSMLLDSWLKARKLVLPDPDQSISLSCTHIETVLKGCLKLLGEEGYDHYPVEKLFKRLLGVLRGSSIIGPASSEMLQGVGTMFHGIGTLRNETSHGKNDGYVAHPPELAQTLNHLAGVASVFLMKQTDLALKNR</sequence>
<organism evidence="1 2">
    <name type="scientific">Pseudomonas japonica</name>
    <dbReference type="NCBI Taxonomy" id="256466"/>
    <lineage>
        <taxon>Bacteria</taxon>
        <taxon>Pseudomonadati</taxon>
        <taxon>Pseudomonadota</taxon>
        <taxon>Gammaproteobacteria</taxon>
        <taxon>Pseudomonadales</taxon>
        <taxon>Pseudomonadaceae</taxon>
        <taxon>Pseudomonas</taxon>
    </lineage>
</organism>
<reference evidence="2" key="1">
    <citation type="submission" date="2017-06" db="EMBL/GenBank/DDBJ databases">
        <authorList>
            <person name="Varghese N."/>
            <person name="Submissions S."/>
        </authorList>
    </citation>
    <scope>NUCLEOTIDE SEQUENCE [LARGE SCALE GENOMIC DNA]</scope>
    <source>
        <strain evidence="2">DSM 22348</strain>
    </source>
</reference>
<protein>
    <recommendedName>
        <fullName evidence="3">Abortive infection C-terminus</fullName>
    </recommendedName>
</protein>
<dbReference type="RefSeq" id="WP_042126862.1">
    <property type="nucleotide sequence ID" value="NZ_FZOL01000017.1"/>
</dbReference>
<evidence type="ECO:0000313" key="2">
    <source>
        <dbReference type="Proteomes" id="UP000198407"/>
    </source>
</evidence>
<name>A0A239I537_9PSED</name>
<dbReference type="EMBL" id="FZOL01000017">
    <property type="protein sequence ID" value="SNS88183.1"/>
    <property type="molecule type" value="Genomic_DNA"/>
</dbReference>
<keyword evidence="2" id="KW-1185">Reference proteome</keyword>
<evidence type="ECO:0000313" key="1">
    <source>
        <dbReference type="EMBL" id="SNS88183.1"/>
    </source>
</evidence>
<dbReference type="Proteomes" id="UP000198407">
    <property type="component" value="Unassembled WGS sequence"/>
</dbReference>
<proteinExistence type="predicted"/>
<gene>
    <name evidence="1" type="ORF">SAMN05444352_11799</name>
</gene>
<dbReference type="OrthoDB" id="6980657at2"/>
<evidence type="ECO:0008006" key="3">
    <source>
        <dbReference type="Google" id="ProtNLM"/>
    </source>
</evidence>
<dbReference type="AlphaFoldDB" id="A0A239I537"/>
<accession>A0A239I537</accession>